<dbReference type="EMBL" id="CAIIXF020000003">
    <property type="protein sequence ID" value="CAH1778985.1"/>
    <property type="molecule type" value="Genomic_DNA"/>
</dbReference>
<dbReference type="PANTHER" id="PTHR20961">
    <property type="entry name" value="GLYCOSYLTRANSFERASE"/>
    <property type="match status" value="1"/>
</dbReference>
<dbReference type="Pfam" id="PF04577">
    <property type="entry name" value="Glyco_transf_61"/>
    <property type="match status" value="1"/>
</dbReference>
<keyword evidence="10" id="KW-1133">Transmembrane helix</keyword>
<evidence type="ECO:0000256" key="13">
    <source>
        <dbReference type="ARBA" id="ARBA00030318"/>
    </source>
</evidence>
<evidence type="ECO:0000256" key="16">
    <source>
        <dbReference type="ARBA" id="ARBA00048274"/>
    </source>
</evidence>
<dbReference type="PANTHER" id="PTHR20961:SF38">
    <property type="entry name" value="PROTEIN O-LINKED-MANNOSE BETA-1,4-N-ACETYLGLUCOSAMINYLTRANSFERASE 2"/>
    <property type="match status" value="1"/>
</dbReference>
<dbReference type="SUPFAM" id="SSF49265">
    <property type="entry name" value="Fibronectin type III"/>
    <property type="match status" value="1"/>
</dbReference>
<keyword evidence="11" id="KW-0472">Membrane</keyword>
<dbReference type="GO" id="GO:0097363">
    <property type="term" value="F:protein O-acetylglucosaminyltransferase activity"/>
    <property type="evidence" value="ECO:0007669"/>
    <property type="project" value="TreeGrafter"/>
</dbReference>
<comment type="subcellular location">
    <subcellularLocation>
        <location evidence="1">Endoplasmic reticulum membrane</location>
        <topology evidence="1">Single-pass type II membrane protein</topology>
    </subcellularLocation>
</comment>
<reference evidence="17" key="1">
    <citation type="submission" date="2022-03" db="EMBL/GenBank/DDBJ databases">
        <authorList>
            <person name="Martin C."/>
        </authorList>
    </citation>
    <scope>NUCLEOTIDE SEQUENCE</scope>
</reference>
<keyword evidence="8" id="KW-0256">Endoplasmic reticulum</keyword>
<organism evidence="17 18">
    <name type="scientific">Owenia fusiformis</name>
    <name type="common">Polychaete worm</name>
    <dbReference type="NCBI Taxonomy" id="6347"/>
    <lineage>
        <taxon>Eukaryota</taxon>
        <taxon>Metazoa</taxon>
        <taxon>Spiralia</taxon>
        <taxon>Lophotrochozoa</taxon>
        <taxon>Annelida</taxon>
        <taxon>Polychaeta</taxon>
        <taxon>Sedentaria</taxon>
        <taxon>Canalipalpata</taxon>
        <taxon>Sabellida</taxon>
        <taxon>Oweniida</taxon>
        <taxon>Oweniidae</taxon>
        <taxon>Owenia</taxon>
    </lineage>
</organism>
<evidence type="ECO:0000256" key="12">
    <source>
        <dbReference type="ARBA" id="ARBA00023180"/>
    </source>
</evidence>
<evidence type="ECO:0000256" key="14">
    <source>
        <dbReference type="ARBA" id="ARBA00032859"/>
    </source>
</evidence>
<evidence type="ECO:0000256" key="5">
    <source>
        <dbReference type="ARBA" id="ARBA00022676"/>
    </source>
</evidence>
<evidence type="ECO:0000256" key="4">
    <source>
        <dbReference type="ARBA" id="ARBA00020030"/>
    </source>
</evidence>
<comment type="caution">
    <text evidence="17">The sequence shown here is derived from an EMBL/GenBank/DDBJ whole genome shotgun (WGS) entry which is preliminary data.</text>
</comment>
<dbReference type="EC" id="2.4.1.312" evidence="3"/>
<dbReference type="InterPro" id="IPR007657">
    <property type="entry name" value="Glycosyltransferase_61"/>
</dbReference>
<keyword evidence="7" id="KW-0812">Transmembrane</keyword>
<evidence type="ECO:0000256" key="6">
    <source>
        <dbReference type="ARBA" id="ARBA00022679"/>
    </source>
</evidence>
<evidence type="ECO:0000256" key="15">
    <source>
        <dbReference type="ARBA" id="ARBA00045959"/>
    </source>
</evidence>
<evidence type="ECO:0000256" key="9">
    <source>
        <dbReference type="ARBA" id="ARBA00022968"/>
    </source>
</evidence>
<keyword evidence="12" id="KW-0325">Glycoprotein</keyword>
<dbReference type="InterPro" id="IPR049625">
    <property type="entry name" value="Glyco_transf_61_cat"/>
</dbReference>
<keyword evidence="6" id="KW-0808">Transferase</keyword>
<evidence type="ECO:0000256" key="1">
    <source>
        <dbReference type="ARBA" id="ARBA00004648"/>
    </source>
</evidence>
<dbReference type="Proteomes" id="UP000749559">
    <property type="component" value="Unassembled WGS sequence"/>
</dbReference>
<evidence type="ECO:0000256" key="8">
    <source>
        <dbReference type="ARBA" id="ARBA00022824"/>
    </source>
</evidence>
<sequence>MSIERVPKLSWNLNFVLIIAVCLVSKRYGDLRQGYHETLTQYKELKEETRKLLLKYESSKNFSSDIENFISEFLTVRTKNDSNDANEAEDDTQYCINEDDGIEKKNLILQYEGSSVWCSGDKHSNRLCHFKNLCYMPNHDEFVFLHSENSVYFGLPSDRYSPTLLETISIKNHSLGYFNYIDLPSTAVSNIDVDFTSGDSLLFKRFKPDNHMHIFHDDLLPLFNSLALATNTSYKNETFLGTNIVFIDHHGVDIEWSNELYSIFTNREIIYRRNLSQTKSMVCFEHAYIGLAKSTTWYQYGFNEPQGPSGNHVTSVEIKQFTNFVKTQLDIKPRVSDYLVLISRKFNRKILNENELIQNLVTTFRMKVISLSVETHSIKQIIEAISVAKVLIGMHGSLLVLSMFLPPGSLLLELFPYAVPASDYTPYKNLVEIPGMNLNYKSWENSNPAKTVTYPDREPWEGGINHLDNVTQDIIKSSLTVPRHLCCDNPHWLYRIYQDTYVNTQEILEIIKPNMEGDNSNNKVHSSPTYNRYIPGPVQELHCDRRNNKVHITIEPPWQLQYLPLSTIFKYELQIETKSSTGSKSIAYIITKTDFSIPDSDPTVKYEIWARAINSDNLKGPYFSRSC</sequence>
<gene>
    <name evidence="17" type="ORF">OFUS_LOCUS5837</name>
</gene>
<comment type="catalytic activity">
    <reaction evidence="16">
        <text>3-O-(alpha-D-mannosyl)-L-threonyl-[protein] + UDP-N-acetyl-alpha-D-glucosamine = 3-O-(N-acetyl-beta-D-glucosaminyl-(1-&gt;4)-alpha-D-mannosyl)-L-threonyl-[protein] + UDP + H(+)</text>
        <dbReference type="Rhea" id="RHEA:37663"/>
        <dbReference type="Rhea" id="RHEA-COMP:13547"/>
        <dbReference type="Rhea" id="RHEA-COMP:13618"/>
        <dbReference type="ChEBI" id="CHEBI:15378"/>
        <dbReference type="ChEBI" id="CHEBI:57705"/>
        <dbReference type="ChEBI" id="CHEBI:58223"/>
        <dbReference type="ChEBI" id="CHEBI:137323"/>
        <dbReference type="ChEBI" id="CHEBI:137540"/>
        <dbReference type="EC" id="2.4.1.312"/>
    </reaction>
</comment>
<evidence type="ECO:0000256" key="11">
    <source>
        <dbReference type="ARBA" id="ARBA00023136"/>
    </source>
</evidence>
<keyword evidence="5" id="KW-0328">Glycosyltransferase</keyword>
<evidence type="ECO:0000313" key="18">
    <source>
        <dbReference type="Proteomes" id="UP000749559"/>
    </source>
</evidence>
<keyword evidence="9" id="KW-0735">Signal-anchor</keyword>
<dbReference type="AlphaFoldDB" id="A0A8J1UVC5"/>
<dbReference type="GO" id="GO:0035269">
    <property type="term" value="P:protein O-linked glycosylation via mannose"/>
    <property type="evidence" value="ECO:0007669"/>
    <property type="project" value="TreeGrafter"/>
</dbReference>
<keyword evidence="18" id="KW-1185">Reference proteome</keyword>
<name>A0A8J1UVC5_OWEFU</name>
<proteinExistence type="predicted"/>
<comment type="function">
    <text evidence="15">O-linked mannose beta-1,4-N-acetylglucosaminyltransferase that transfers UDP-N-acetyl-D-glucosamine to the 4-position of the mannose to generate N-acetyl-D-glucosamine-beta-1,4-O-D-mannosylprotein. Involved in the biosynthesis of the phosphorylated O-mannosyl trisaccharide (N-acetylgalactosamine-beta-3-N-acetylglucosamine-beta-4-(phosphate-6-)mannose), a carbohydrate structure present in alpha-dystroglycan (DAG1), which is required for binding laminin G-like domain-containing extracellular proteins with high affinity.</text>
</comment>
<dbReference type="PROSITE" id="PS50853">
    <property type="entry name" value="FN3"/>
    <property type="match status" value="1"/>
</dbReference>
<protein>
    <recommendedName>
        <fullName evidence="4">Protein O-linked-mannose beta-1,4-N-acetylglucosaminyltransferase 2</fullName>
        <ecNumber evidence="3">2.4.1.312</ecNumber>
    </recommendedName>
    <alternativeName>
        <fullName evidence="13">Extracellular O-linked N-acetylglucosamine transferase-like</fullName>
    </alternativeName>
    <alternativeName>
        <fullName evidence="14">Glycosyltransferase-like domain-containing protein 2</fullName>
    </alternativeName>
</protein>
<dbReference type="InterPro" id="IPR036116">
    <property type="entry name" value="FN3_sf"/>
</dbReference>
<dbReference type="InterPro" id="IPR003961">
    <property type="entry name" value="FN3_dom"/>
</dbReference>
<dbReference type="UniPathway" id="UPA00378"/>
<evidence type="ECO:0000256" key="10">
    <source>
        <dbReference type="ARBA" id="ARBA00022989"/>
    </source>
</evidence>
<evidence type="ECO:0000256" key="3">
    <source>
        <dbReference type="ARBA" id="ARBA00012823"/>
    </source>
</evidence>
<evidence type="ECO:0000313" key="17">
    <source>
        <dbReference type="EMBL" id="CAH1778985.1"/>
    </source>
</evidence>
<evidence type="ECO:0000256" key="2">
    <source>
        <dbReference type="ARBA" id="ARBA00004922"/>
    </source>
</evidence>
<evidence type="ECO:0000256" key="7">
    <source>
        <dbReference type="ARBA" id="ARBA00022692"/>
    </source>
</evidence>
<dbReference type="OrthoDB" id="529273at2759"/>
<accession>A0A8J1UVC5</accession>
<comment type="pathway">
    <text evidence="2">Protein modification; protein glycosylation.</text>
</comment>
<dbReference type="GO" id="GO:0005789">
    <property type="term" value="C:endoplasmic reticulum membrane"/>
    <property type="evidence" value="ECO:0007669"/>
    <property type="project" value="UniProtKB-SubCell"/>
</dbReference>